<feature type="transmembrane region" description="Helical" evidence="6">
    <location>
        <begin position="7"/>
        <end position="24"/>
    </location>
</feature>
<evidence type="ECO:0000313" key="8">
    <source>
        <dbReference type="EMBL" id="ABG85545.1"/>
    </source>
</evidence>
<dbReference type="InterPro" id="IPR011701">
    <property type="entry name" value="MFS"/>
</dbReference>
<keyword evidence="4 6" id="KW-1133">Transmembrane helix</keyword>
<dbReference type="InterPro" id="IPR036259">
    <property type="entry name" value="MFS_trans_sf"/>
</dbReference>
<feature type="transmembrane region" description="Helical" evidence="6">
    <location>
        <begin position="298"/>
        <end position="319"/>
    </location>
</feature>
<dbReference type="PANTHER" id="PTHR23514:SF13">
    <property type="entry name" value="INNER MEMBRANE PROTEIN YBJJ"/>
    <property type="match status" value="1"/>
</dbReference>
<dbReference type="GO" id="GO:0005886">
    <property type="term" value="C:plasma membrane"/>
    <property type="evidence" value="ECO:0007669"/>
    <property type="project" value="UniProtKB-SubCell"/>
</dbReference>
<evidence type="ECO:0000256" key="5">
    <source>
        <dbReference type="ARBA" id="ARBA00023136"/>
    </source>
</evidence>
<dbReference type="Gene3D" id="1.20.1250.20">
    <property type="entry name" value="MFS general substrate transporter like domains"/>
    <property type="match status" value="2"/>
</dbReference>
<sequence length="391" mass="43249">MNSKKQNYVALAFLFIMMILAAIVENTKGIFIPVFKQEFGVNDNTISNLLISTSAAYMVLTFIGGMLCEKFGQKKVFLAGLMVIFLSLIFLSFTKNYLMLYTGMVISSAGIAMVAISCNTVLPILALTAQNVIMNVMHACYGLGSSIGQGLFGSLTARGVNWRTMYFFVGLVYLAVFICFIFVKIPRTEIVKEKDKMTIIEALSNKVIVAYMLALGLYVFTEQGISNWFVNYMKYGYNINEQKAGMYLSLFFAIFTIGRLFGGFVVEKRGYFNILYKTLIIGAALCILGLLLGRNGMVIISVSGLFFSITFPTTVLTISKVFDKNVAYITGIVITSASLVGMILNKAIGLLNESVGPDKAFYIIPASAILSAILMFYLYLNTKKRLVKQKI</sequence>
<dbReference type="PANTHER" id="PTHR23514">
    <property type="entry name" value="BYPASS OF STOP CODON PROTEIN 6"/>
    <property type="match status" value="1"/>
</dbReference>
<feature type="transmembrane region" description="Helical" evidence="6">
    <location>
        <begin position="360"/>
        <end position="380"/>
    </location>
</feature>
<organism evidence="8 9">
    <name type="scientific">Clostridium perfringens (strain SM101 / Type A)</name>
    <dbReference type="NCBI Taxonomy" id="289380"/>
    <lineage>
        <taxon>Bacteria</taxon>
        <taxon>Bacillati</taxon>
        <taxon>Bacillota</taxon>
        <taxon>Clostridia</taxon>
        <taxon>Eubacteriales</taxon>
        <taxon>Clostridiaceae</taxon>
        <taxon>Clostridium</taxon>
    </lineage>
</organism>
<keyword evidence="2" id="KW-0813">Transport</keyword>
<gene>
    <name evidence="8" type="ordered locus">CPR_0068</name>
</gene>
<feature type="transmembrane region" description="Helical" evidence="6">
    <location>
        <begin position="244"/>
        <end position="262"/>
    </location>
</feature>
<dbReference type="RefSeq" id="WP_011591239.1">
    <property type="nucleotide sequence ID" value="NC_008262.1"/>
</dbReference>
<feature type="transmembrane region" description="Helical" evidence="6">
    <location>
        <begin position="76"/>
        <end position="93"/>
    </location>
</feature>
<evidence type="ECO:0000256" key="6">
    <source>
        <dbReference type="SAM" id="Phobius"/>
    </source>
</evidence>
<dbReference type="SUPFAM" id="SSF103473">
    <property type="entry name" value="MFS general substrate transporter"/>
    <property type="match status" value="1"/>
</dbReference>
<dbReference type="Pfam" id="PF07690">
    <property type="entry name" value="MFS_1"/>
    <property type="match status" value="1"/>
</dbReference>
<dbReference type="GO" id="GO:0022857">
    <property type="term" value="F:transmembrane transporter activity"/>
    <property type="evidence" value="ECO:0007669"/>
    <property type="project" value="InterPro"/>
</dbReference>
<feature type="transmembrane region" description="Helical" evidence="6">
    <location>
        <begin position="274"/>
        <end position="292"/>
    </location>
</feature>
<dbReference type="InterPro" id="IPR051788">
    <property type="entry name" value="MFS_Transporter"/>
</dbReference>
<feature type="transmembrane region" description="Helical" evidence="6">
    <location>
        <begin position="326"/>
        <end position="348"/>
    </location>
</feature>
<feature type="transmembrane region" description="Helical" evidence="6">
    <location>
        <begin position="164"/>
        <end position="183"/>
    </location>
</feature>
<reference evidence="8 9" key="1">
    <citation type="journal article" date="2006" name="Genome Res.">
        <title>Skewed genomic variability in strains of the toxigenic bacterial pathogen, Clostridium perfringens.</title>
        <authorList>
            <person name="Myers G.S."/>
            <person name="Rasko D.A."/>
            <person name="Cheung J.K."/>
            <person name="Ravel J."/>
            <person name="Seshadri R."/>
            <person name="Deboy R.T."/>
            <person name="Ren Q."/>
            <person name="Varga J."/>
            <person name="Awad M.M."/>
            <person name="Brinkac L.M."/>
            <person name="Daugherty S.C."/>
            <person name="Haft D.H."/>
            <person name="Dodson R.J."/>
            <person name="Madupu R."/>
            <person name="Nelson W.C."/>
            <person name="Rosovitz M.J."/>
            <person name="Sullivan S.A."/>
            <person name="Khouri H."/>
            <person name="Dimitrov G.I."/>
            <person name="Watkins K.L."/>
            <person name="Mulligan S."/>
            <person name="Benton J."/>
            <person name="Radune D."/>
            <person name="Fisher D.J."/>
            <person name="Atkins H.S."/>
            <person name="Hiscox T."/>
            <person name="Jost B.H."/>
            <person name="Billington S.J."/>
            <person name="Songer J.G."/>
            <person name="McClane B.A."/>
            <person name="Titball R.W."/>
            <person name="Rood J.I."/>
            <person name="Melville S.B."/>
            <person name="Paulsen I.T."/>
        </authorList>
    </citation>
    <scope>NUCLEOTIDE SEQUENCE [LARGE SCALE GENOMIC DNA]</scope>
    <source>
        <strain evidence="9">SM101 / Type A</strain>
    </source>
</reference>
<evidence type="ECO:0000259" key="7">
    <source>
        <dbReference type="PROSITE" id="PS50850"/>
    </source>
</evidence>
<protein>
    <submittedName>
        <fullName evidence="8">Major facilitator family transporter</fullName>
    </submittedName>
</protein>
<comment type="subcellular location">
    <subcellularLocation>
        <location evidence="1">Cell membrane</location>
        <topology evidence="1">Multi-pass membrane protein</topology>
    </subcellularLocation>
</comment>
<feature type="transmembrane region" description="Helical" evidence="6">
    <location>
        <begin position="44"/>
        <end position="64"/>
    </location>
</feature>
<dbReference type="EMBL" id="CP000312">
    <property type="protein sequence ID" value="ABG85545.1"/>
    <property type="molecule type" value="Genomic_DNA"/>
</dbReference>
<dbReference type="AlphaFoldDB" id="Q0SPN6"/>
<evidence type="ECO:0000256" key="3">
    <source>
        <dbReference type="ARBA" id="ARBA00022692"/>
    </source>
</evidence>
<dbReference type="BioCyc" id="CPER289380:GI76-71-MONOMER"/>
<keyword evidence="3 6" id="KW-0812">Transmembrane</keyword>
<dbReference type="PROSITE" id="PS50850">
    <property type="entry name" value="MFS"/>
    <property type="match status" value="1"/>
</dbReference>
<feature type="transmembrane region" description="Helical" evidence="6">
    <location>
        <begin position="99"/>
        <end position="125"/>
    </location>
</feature>
<feature type="domain" description="Major facilitator superfamily (MFS) profile" evidence="7">
    <location>
        <begin position="10"/>
        <end position="383"/>
    </location>
</feature>
<evidence type="ECO:0000313" key="9">
    <source>
        <dbReference type="Proteomes" id="UP000001824"/>
    </source>
</evidence>
<feature type="transmembrane region" description="Helical" evidence="6">
    <location>
        <begin position="132"/>
        <end position="152"/>
    </location>
</feature>
<dbReference type="Proteomes" id="UP000001824">
    <property type="component" value="Chromosome"/>
</dbReference>
<evidence type="ECO:0000256" key="2">
    <source>
        <dbReference type="ARBA" id="ARBA00022448"/>
    </source>
</evidence>
<accession>Q0SPN6</accession>
<dbReference type="InterPro" id="IPR020846">
    <property type="entry name" value="MFS_dom"/>
</dbReference>
<name>Q0SPN6_CLOPS</name>
<evidence type="ECO:0000256" key="4">
    <source>
        <dbReference type="ARBA" id="ARBA00022989"/>
    </source>
</evidence>
<dbReference type="KEGG" id="cpr:CPR_0068"/>
<proteinExistence type="predicted"/>
<feature type="transmembrane region" description="Helical" evidence="6">
    <location>
        <begin position="203"/>
        <end position="221"/>
    </location>
</feature>
<keyword evidence="5 6" id="KW-0472">Membrane</keyword>
<evidence type="ECO:0000256" key="1">
    <source>
        <dbReference type="ARBA" id="ARBA00004651"/>
    </source>
</evidence>